<proteinExistence type="predicted"/>
<dbReference type="CDD" id="cd12148">
    <property type="entry name" value="fungal_TF_MHR"/>
    <property type="match status" value="1"/>
</dbReference>
<dbReference type="HOGENOM" id="CLU_006329_2_3_1"/>
<organism evidence="4 5">
    <name type="scientific">Exophiala spinifera</name>
    <dbReference type="NCBI Taxonomy" id="91928"/>
    <lineage>
        <taxon>Eukaryota</taxon>
        <taxon>Fungi</taxon>
        <taxon>Dikarya</taxon>
        <taxon>Ascomycota</taxon>
        <taxon>Pezizomycotina</taxon>
        <taxon>Eurotiomycetes</taxon>
        <taxon>Chaetothyriomycetidae</taxon>
        <taxon>Chaetothyriales</taxon>
        <taxon>Herpotrichiellaceae</taxon>
        <taxon>Exophiala</taxon>
    </lineage>
</organism>
<dbReference type="InterPro" id="IPR052761">
    <property type="entry name" value="Fungal_Detox/Toxin_TFs"/>
</dbReference>
<reference evidence="4 5" key="1">
    <citation type="submission" date="2015-01" db="EMBL/GenBank/DDBJ databases">
        <title>The Genome Sequence of Exophiala spinifera CBS89968.</title>
        <authorList>
            <consortium name="The Broad Institute Genomics Platform"/>
            <person name="Cuomo C."/>
            <person name="de Hoog S."/>
            <person name="Gorbushina A."/>
            <person name="Stielow B."/>
            <person name="Teixiera M."/>
            <person name="Abouelleil A."/>
            <person name="Chapman S.B."/>
            <person name="Priest M."/>
            <person name="Young S.K."/>
            <person name="Wortman J."/>
            <person name="Nusbaum C."/>
            <person name="Birren B."/>
        </authorList>
    </citation>
    <scope>NUCLEOTIDE SEQUENCE [LARGE SCALE GENOMIC DNA]</scope>
    <source>
        <strain evidence="4 5">CBS 89968</strain>
    </source>
</reference>
<gene>
    <name evidence="4" type="ORF">PV08_04882</name>
</gene>
<accession>A0A0D1ZYF6</accession>
<dbReference type="PANTHER" id="PTHR47425">
    <property type="entry name" value="FARB-RELATED"/>
    <property type="match status" value="1"/>
</dbReference>
<dbReference type="InterPro" id="IPR007219">
    <property type="entry name" value="XnlR_reg_dom"/>
</dbReference>
<dbReference type="VEuPathDB" id="FungiDB:PV08_04882"/>
<dbReference type="GO" id="GO:0008270">
    <property type="term" value="F:zinc ion binding"/>
    <property type="evidence" value="ECO:0007669"/>
    <property type="project" value="InterPro"/>
</dbReference>
<dbReference type="Proteomes" id="UP000053328">
    <property type="component" value="Unassembled WGS sequence"/>
</dbReference>
<dbReference type="PANTHER" id="PTHR47425:SF3">
    <property type="entry name" value="ZN(II)2CYS6 TRANSCRIPTION FACTOR (EUROFUNG)"/>
    <property type="match status" value="1"/>
</dbReference>
<dbReference type="GeneID" id="27331965"/>
<evidence type="ECO:0000256" key="2">
    <source>
        <dbReference type="SAM" id="MobiDB-lite"/>
    </source>
</evidence>
<dbReference type="RefSeq" id="XP_016237903.1">
    <property type="nucleotide sequence ID" value="XM_016379226.1"/>
</dbReference>
<dbReference type="EMBL" id="KN847494">
    <property type="protein sequence ID" value="KIW17687.1"/>
    <property type="molecule type" value="Genomic_DNA"/>
</dbReference>
<keyword evidence="5" id="KW-1185">Reference proteome</keyword>
<evidence type="ECO:0000256" key="1">
    <source>
        <dbReference type="ARBA" id="ARBA00023242"/>
    </source>
</evidence>
<dbReference type="AlphaFoldDB" id="A0A0D1ZYF6"/>
<name>A0A0D1ZYF6_9EURO</name>
<keyword evidence="1" id="KW-0539">Nucleus</keyword>
<dbReference type="GO" id="GO:0003677">
    <property type="term" value="F:DNA binding"/>
    <property type="evidence" value="ECO:0007669"/>
    <property type="project" value="InterPro"/>
</dbReference>
<feature type="compositionally biased region" description="Polar residues" evidence="2">
    <location>
        <begin position="1"/>
        <end position="13"/>
    </location>
</feature>
<dbReference type="OrthoDB" id="5121955at2759"/>
<sequence>MEWNGSVDNASNSEARDSGIAASSRLLSSETSVRKPQSFPDPLPVSDPEQTLFLDSLLNPEATPDVEEVPRLGIPGYITALPSGLDLEALQFLRVRGALSIPTAEVIDELIGAYVCYIHPFMPLLDMRPFIRAVDSDGENEKISLLLFQAVMFAGATFVNEGCLSRAGYQNRNQACTSLFDRSQLLYNADIESDPTTLTQALLLMTYYHHDPGHTKGRHHLLTAACSFGTDTGLDGSPEPEVFPVAHRKLRRRLWSCCLIVDKFVSMSERRVACIHPGKSTAHTLELGDLNDTDLNDALDRYYMRDRETDARILRKLSIMNTKIYSIIDHILNTLYTPVVYSDTLTFTTKTVLVPQTSTEIAPDCMALDQELRKWYAELSTTEGSNVGRDHRRNGRVVGVHSAIVEMLYNTALILVHRPHATLRLPENSAARFLQEFSGAVTNEAARRITDIATPLQEGHLLRFLPPVGVTALFTAAREHVGDVRSGDTTTRNRGRGYFDQTKMLLIHLQSVYKSAEWAVRVIDSICTRLVNESELDAATGDGDVSESLPASPETVMTGYAAELLFAGRLGTAGLESKDIDWSVVK</sequence>
<feature type="region of interest" description="Disordered" evidence="2">
    <location>
        <begin position="1"/>
        <end position="45"/>
    </location>
</feature>
<evidence type="ECO:0000313" key="5">
    <source>
        <dbReference type="Proteomes" id="UP000053328"/>
    </source>
</evidence>
<protein>
    <recommendedName>
        <fullName evidence="3">Xylanolytic transcriptional activator regulatory domain-containing protein</fullName>
    </recommendedName>
</protein>
<dbReference type="Pfam" id="PF04082">
    <property type="entry name" value="Fungal_trans"/>
    <property type="match status" value="1"/>
</dbReference>
<feature type="compositionally biased region" description="Polar residues" evidence="2">
    <location>
        <begin position="25"/>
        <end position="35"/>
    </location>
</feature>
<feature type="domain" description="Xylanolytic transcriptional activator regulatory" evidence="3">
    <location>
        <begin position="113"/>
        <end position="337"/>
    </location>
</feature>
<evidence type="ECO:0000259" key="3">
    <source>
        <dbReference type="Pfam" id="PF04082"/>
    </source>
</evidence>
<evidence type="ECO:0000313" key="4">
    <source>
        <dbReference type="EMBL" id="KIW17687.1"/>
    </source>
</evidence>
<dbReference type="GO" id="GO:0006351">
    <property type="term" value="P:DNA-templated transcription"/>
    <property type="evidence" value="ECO:0007669"/>
    <property type="project" value="InterPro"/>
</dbReference>